<dbReference type="GO" id="GO:0006865">
    <property type="term" value="P:amino acid transport"/>
    <property type="evidence" value="ECO:0007669"/>
    <property type="project" value="TreeGrafter"/>
</dbReference>
<dbReference type="SMART" id="SM00062">
    <property type="entry name" value="PBPb"/>
    <property type="match status" value="1"/>
</dbReference>
<sequence>MRSFLTAFLTVVALAVPAGAQTLERIKETKQLNLGYRLDAAPMSYQLESGEPAGYTPLVCVRVAQEIVNHLKMDDLQVQFVPVGVQDRFEKVANGEVDLHCGAATITLERRALVDFSIPTFVDGTALILPVAASEQLGDLAGKKLGVRRDTTTETALVNSLKLAGFEAELVRFSSHGDGMQAMENAEIDAYFADQSILVGLIAKSAKAKDFKMSTEILTVEKQGLAMARGDTEFRLIVDRALSSLYAKGEMQKVMAEAIPNLQPGLALRAMFLLAPIVE</sequence>
<dbReference type="Pfam" id="PF00497">
    <property type="entry name" value="SBP_bac_3"/>
    <property type="match status" value="1"/>
</dbReference>
<dbReference type="CDD" id="cd13688">
    <property type="entry name" value="PBP2_GltI_DEBP"/>
    <property type="match status" value="1"/>
</dbReference>
<dbReference type="PANTHER" id="PTHR30085">
    <property type="entry name" value="AMINO ACID ABC TRANSPORTER PERMEASE"/>
    <property type="match status" value="1"/>
</dbReference>
<dbReference type="AlphaFoldDB" id="A0A1I4KMN1"/>
<accession>A0A1I4KMN1</accession>
<keyword evidence="3 4" id="KW-0732">Signal</keyword>
<keyword evidence="7" id="KW-1185">Reference proteome</keyword>
<evidence type="ECO:0000313" key="6">
    <source>
        <dbReference type="EMBL" id="SFL79853.1"/>
    </source>
</evidence>
<feature type="signal peptide" evidence="4">
    <location>
        <begin position="1"/>
        <end position="20"/>
    </location>
</feature>
<dbReference type="GO" id="GO:0005576">
    <property type="term" value="C:extracellular region"/>
    <property type="evidence" value="ECO:0007669"/>
    <property type="project" value="TreeGrafter"/>
</dbReference>
<proteinExistence type="inferred from homology"/>
<dbReference type="Gene3D" id="3.40.190.10">
    <property type="entry name" value="Periplasmic binding protein-like II"/>
    <property type="match status" value="2"/>
</dbReference>
<dbReference type="PANTHER" id="PTHR30085:SF6">
    <property type="entry name" value="ABC TRANSPORTER GLUTAMINE-BINDING PROTEIN GLNH"/>
    <property type="match status" value="1"/>
</dbReference>
<dbReference type="InterPro" id="IPR001638">
    <property type="entry name" value="Solute-binding_3/MltF_N"/>
</dbReference>
<keyword evidence="2" id="KW-0813">Transport</keyword>
<evidence type="ECO:0000259" key="5">
    <source>
        <dbReference type="SMART" id="SM00062"/>
    </source>
</evidence>
<dbReference type="EMBL" id="FOTQ01000001">
    <property type="protein sequence ID" value="SFL79853.1"/>
    <property type="molecule type" value="Genomic_DNA"/>
</dbReference>
<gene>
    <name evidence="6" type="ORF">SAMN04488042_1011547</name>
</gene>
<name>A0A1I4KMN1_9RHOB</name>
<feature type="domain" description="Solute-binding protein family 3/N-terminal" evidence="5">
    <location>
        <begin position="31"/>
        <end position="262"/>
    </location>
</feature>
<organism evidence="6 7">
    <name type="scientific">Shimia aestuarii</name>
    <dbReference type="NCBI Taxonomy" id="254406"/>
    <lineage>
        <taxon>Bacteria</taxon>
        <taxon>Pseudomonadati</taxon>
        <taxon>Pseudomonadota</taxon>
        <taxon>Alphaproteobacteria</taxon>
        <taxon>Rhodobacterales</taxon>
        <taxon>Roseobacteraceae</taxon>
    </lineage>
</organism>
<dbReference type="OrthoDB" id="7240770at2"/>
<dbReference type="InterPro" id="IPR051455">
    <property type="entry name" value="Bact_solute-bind_prot3"/>
</dbReference>
<evidence type="ECO:0000256" key="3">
    <source>
        <dbReference type="ARBA" id="ARBA00022729"/>
    </source>
</evidence>
<evidence type="ECO:0000313" key="7">
    <source>
        <dbReference type="Proteomes" id="UP000199144"/>
    </source>
</evidence>
<feature type="chain" id="PRO_5011612889" evidence="4">
    <location>
        <begin position="21"/>
        <end position="279"/>
    </location>
</feature>
<evidence type="ECO:0000256" key="1">
    <source>
        <dbReference type="ARBA" id="ARBA00010333"/>
    </source>
</evidence>
<dbReference type="GO" id="GO:0030288">
    <property type="term" value="C:outer membrane-bounded periplasmic space"/>
    <property type="evidence" value="ECO:0007669"/>
    <property type="project" value="TreeGrafter"/>
</dbReference>
<dbReference type="SUPFAM" id="SSF53850">
    <property type="entry name" value="Periplasmic binding protein-like II"/>
    <property type="match status" value="1"/>
</dbReference>
<dbReference type="STRING" id="254406.SAMN04488042_1011547"/>
<dbReference type="Proteomes" id="UP000199144">
    <property type="component" value="Unassembled WGS sequence"/>
</dbReference>
<comment type="similarity">
    <text evidence="1">Belongs to the bacterial solute-binding protein 3 family.</text>
</comment>
<evidence type="ECO:0000256" key="2">
    <source>
        <dbReference type="ARBA" id="ARBA00022448"/>
    </source>
</evidence>
<evidence type="ECO:0000256" key="4">
    <source>
        <dbReference type="SAM" id="SignalP"/>
    </source>
</evidence>
<protein>
    <submittedName>
        <fullName evidence="6">Amino acid ABC transporter substrate-binding protein, PAAT family</fullName>
    </submittedName>
</protein>
<dbReference type="RefSeq" id="WP_093092370.1">
    <property type="nucleotide sequence ID" value="NZ_FOTQ01000001.1"/>
</dbReference>
<reference evidence="6 7" key="1">
    <citation type="submission" date="2016-10" db="EMBL/GenBank/DDBJ databases">
        <authorList>
            <person name="de Groot N.N."/>
        </authorList>
    </citation>
    <scope>NUCLEOTIDE SEQUENCE [LARGE SCALE GENOMIC DNA]</scope>
    <source>
        <strain evidence="6 7">DSM 15283</strain>
    </source>
</reference>